<protein>
    <recommendedName>
        <fullName evidence="4">Carboxypeptidase regulatory-like domain-containing protein</fullName>
    </recommendedName>
</protein>
<dbReference type="KEGG" id="lrs:PX52LOC_05720"/>
<dbReference type="OrthoDB" id="288558at2"/>
<evidence type="ECO:0000313" key="2">
    <source>
        <dbReference type="EMBL" id="QEL18685.1"/>
    </source>
</evidence>
<keyword evidence="3" id="KW-1185">Reference proteome</keyword>
<dbReference type="EMBL" id="CP042425">
    <property type="protein sequence ID" value="QEL18685.1"/>
    <property type="molecule type" value="Genomic_DNA"/>
</dbReference>
<name>A0A5C1AJ46_9BACT</name>
<dbReference type="RefSeq" id="WP_149113157.1">
    <property type="nucleotide sequence ID" value="NZ_CP042425.1"/>
</dbReference>
<organism evidence="2 3">
    <name type="scientific">Limnoglobus roseus</name>
    <dbReference type="NCBI Taxonomy" id="2598579"/>
    <lineage>
        <taxon>Bacteria</taxon>
        <taxon>Pseudomonadati</taxon>
        <taxon>Planctomycetota</taxon>
        <taxon>Planctomycetia</taxon>
        <taxon>Gemmatales</taxon>
        <taxon>Gemmataceae</taxon>
        <taxon>Limnoglobus</taxon>
    </lineage>
</organism>
<sequence length="100" mass="11181">MIVFAPHPDRGTTGKTATADINETGEYKLRVEGQPYVTGGWYRVSIADPPTWTTPIPGDTPRLASVSPFPESLRRPDRSGLEREVVAGRENEFEFHIEVR</sequence>
<dbReference type="Proteomes" id="UP000324974">
    <property type="component" value="Chromosome"/>
</dbReference>
<reference evidence="3" key="1">
    <citation type="submission" date="2019-08" db="EMBL/GenBank/DDBJ databases">
        <title>Limnoglobus roseus gen. nov., sp. nov., a novel freshwater planctomycete with a giant genome from the family Gemmataceae.</title>
        <authorList>
            <person name="Kulichevskaya I.S."/>
            <person name="Naumoff D.G."/>
            <person name="Miroshnikov K."/>
            <person name="Ivanova A."/>
            <person name="Philippov D.A."/>
            <person name="Hakobyan A."/>
            <person name="Rijpstra I.C."/>
            <person name="Sinninghe Damste J.S."/>
            <person name="Liesack W."/>
            <person name="Dedysh S.N."/>
        </authorList>
    </citation>
    <scope>NUCLEOTIDE SEQUENCE [LARGE SCALE GENOMIC DNA]</scope>
    <source>
        <strain evidence="3">PX52</strain>
    </source>
</reference>
<feature type="region of interest" description="Disordered" evidence="1">
    <location>
        <begin position="52"/>
        <end position="80"/>
    </location>
</feature>
<evidence type="ECO:0000313" key="3">
    <source>
        <dbReference type="Proteomes" id="UP000324974"/>
    </source>
</evidence>
<evidence type="ECO:0008006" key="4">
    <source>
        <dbReference type="Google" id="ProtNLM"/>
    </source>
</evidence>
<dbReference type="AlphaFoldDB" id="A0A5C1AJ46"/>
<evidence type="ECO:0000256" key="1">
    <source>
        <dbReference type="SAM" id="MobiDB-lite"/>
    </source>
</evidence>
<gene>
    <name evidence="2" type="ORF">PX52LOC_05720</name>
</gene>
<accession>A0A5C1AJ46</accession>
<proteinExistence type="predicted"/>